<feature type="transmembrane region" description="Helical" evidence="1">
    <location>
        <begin position="12"/>
        <end position="31"/>
    </location>
</feature>
<dbReference type="EMBL" id="JABEXW010000283">
    <property type="protein sequence ID" value="KAF4966544.1"/>
    <property type="molecule type" value="Genomic_DNA"/>
</dbReference>
<reference evidence="2" key="1">
    <citation type="journal article" date="2020" name="BMC Genomics">
        <title>Correction to: Identification and distribution of gene clusters required for synthesis of sphingolipid metabolism inhibitors in diverse species of the filamentous fungus Fusarium.</title>
        <authorList>
            <person name="Kim H.S."/>
            <person name="Lohmar J.M."/>
            <person name="Busman M."/>
            <person name="Brown D.W."/>
            <person name="Naumann T.A."/>
            <person name="Divon H.H."/>
            <person name="Lysoe E."/>
            <person name="Uhlig S."/>
            <person name="Proctor R.H."/>
        </authorList>
    </citation>
    <scope>NUCLEOTIDE SEQUENCE</scope>
    <source>
        <strain evidence="2">NRRL 20472</strain>
    </source>
</reference>
<sequence length="172" mass="18911">MTQHDGSDCTSVMITAIFSGLSFALSVLFYFCPGWFTAPSPHSATEIATVRTHSDQWDDTNGLLYKVAQGVQELRTAMFPAEGIAPETFWGRLQAGSMTEKEILIALQELLIAQREALIALRGILDSPRSYRGGQQRRYGELGHDNGVLDAGFIVLEFVQGSQAYPDLLARV</sequence>
<keyword evidence="3" id="KW-1185">Reference proteome</keyword>
<dbReference type="Proteomes" id="UP000622797">
    <property type="component" value="Unassembled WGS sequence"/>
</dbReference>
<proteinExistence type="predicted"/>
<keyword evidence="1" id="KW-0812">Transmembrane</keyword>
<evidence type="ECO:0000313" key="3">
    <source>
        <dbReference type="Proteomes" id="UP000622797"/>
    </source>
</evidence>
<evidence type="ECO:0000313" key="2">
    <source>
        <dbReference type="EMBL" id="KAF4966544.1"/>
    </source>
</evidence>
<gene>
    <name evidence="2" type="ORF">FSARC_5786</name>
</gene>
<keyword evidence="1" id="KW-1133">Transmembrane helix</keyword>
<dbReference type="AlphaFoldDB" id="A0A8H4XA27"/>
<keyword evidence="1" id="KW-0472">Membrane</keyword>
<name>A0A8H4XA27_9HYPO</name>
<protein>
    <submittedName>
        <fullName evidence="2">Uncharacterized protein</fullName>
    </submittedName>
</protein>
<organism evidence="2 3">
    <name type="scientific">Fusarium sarcochroum</name>
    <dbReference type="NCBI Taxonomy" id="1208366"/>
    <lineage>
        <taxon>Eukaryota</taxon>
        <taxon>Fungi</taxon>
        <taxon>Dikarya</taxon>
        <taxon>Ascomycota</taxon>
        <taxon>Pezizomycotina</taxon>
        <taxon>Sordariomycetes</taxon>
        <taxon>Hypocreomycetidae</taxon>
        <taxon>Hypocreales</taxon>
        <taxon>Nectriaceae</taxon>
        <taxon>Fusarium</taxon>
        <taxon>Fusarium lateritium species complex</taxon>
    </lineage>
</organism>
<accession>A0A8H4XA27</accession>
<evidence type="ECO:0000256" key="1">
    <source>
        <dbReference type="SAM" id="Phobius"/>
    </source>
</evidence>
<comment type="caution">
    <text evidence="2">The sequence shown here is derived from an EMBL/GenBank/DDBJ whole genome shotgun (WGS) entry which is preliminary data.</text>
</comment>
<reference evidence="2" key="2">
    <citation type="submission" date="2020-05" db="EMBL/GenBank/DDBJ databases">
        <authorList>
            <person name="Kim H.-S."/>
            <person name="Proctor R.H."/>
            <person name="Brown D.W."/>
        </authorList>
    </citation>
    <scope>NUCLEOTIDE SEQUENCE</scope>
    <source>
        <strain evidence="2">NRRL 20472</strain>
    </source>
</reference>